<dbReference type="GO" id="GO:0006355">
    <property type="term" value="P:regulation of DNA-templated transcription"/>
    <property type="evidence" value="ECO:0007669"/>
    <property type="project" value="InterPro"/>
</dbReference>
<dbReference type="PROSITE" id="PS50043">
    <property type="entry name" value="HTH_LUXR_2"/>
    <property type="match status" value="1"/>
</dbReference>
<dbReference type="Pfam" id="PF00196">
    <property type="entry name" value="GerE"/>
    <property type="match status" value="1"/>
</dbReference>
<accession>A0A518AWY6</accession>
<evidence type="ECO:0000313" key="5">
    <source>
        <dbReference type="EMBL" id="QDU59242.1"/>
    </source>
</evidence>
<dbReference type="AlphaFoldDB" id="A0A518AWY6"/>
<dbReference type="SUPFAM" id="SSF57884">
    <property type="entry name" value="Ada DNA repair protein, N-terminal domain (N-Ada 10)"/>
    <property type="match status" value="1"/>
</dbReference>
<name>A0A518AWY6_9BACT</name>
<dbReference type="InterPro" id="IPR016032">
    <property type="entry name" value="Sig_transdc_resp-reg_C-effctor"/>
</dbReference>
<protein>
    <submittedName>
        <fullName evidence="5">Bacterial regulatory protein, luxR family</fullName>
    </submittedName>
</protein>
<evidence type="ECO:0000256" key="2">
    <source>
        <dbReference type="SAM" id="MobiDB-lite"/>
    </source>
</evidence>
<dbReference type="SUPFAM" id="SSF46894">
    <property type="entry name" value="C-terminal effector domain of the bipartite response regulators"/>
    <property type="match status" value="1"/>
</dbReference>
<dbReference type="InterPro" id="IPR000792">
    <property type="entry name" value="Tscrpt_reg_LuxR_C"/>
</dbReference>
<dbReference type="RefSeq" id="WP_145253291.1">
    <property type="nucleotide sequence ID" value="NZ_CP036279.1"/>
</dbReference>
<feature type="domain" description="HTH luxR-type" evidence="4">
    <location>
        <begin position="5"/>
        <end position="70"/>
    </location>
</feature>
<dbReference type="KEGG" id="knv:Pan216_00690"/>
<proteinExistence type="predicted"/>
<dbReference type="Proteomes" id="UP000317093">
    <property type="component" value="Chromosome"/>
</dbReference>
<evidence type="ECO:0000259" key="4">
    <source>
        <dbReference type="PROSITE" id="PS50043"/>
    </source>
</evidence>
<keyword evidence="6" id="KW-1185">Reference proteome</keyword>
<sequence>MSMSADSNPDNLSPQEREIIERTGRGETQDGIARQMGRSRKLVEHHLRNARAKLDARSTAHLQRVVHEKVQQEVADELEEVDRDADEAIEAIERMRARVGKARRRLRQPAAMVVGMFAISAIVLGSLLTPGGWRGLLAQIASATSERATSAPVDNQAPSAIETALATDPTIRFCASRNGKVFHAIDSSYAKRISANNLLVFKDAATAEQAGYAPSKRLLASRTSNANKP</sequence>
<feature type="region of interest" description="Disordered" evidence="2">
    <location>
        <begin position="1"/>
        <end position="38"/>
    </location>
</feature>
<dbReference type="SMART" id="SM00421">
    <property type="entry name" value="HTH_LUXR"/>
    <property type="match status" value="1"/>
</dbReference>
<keyword evidence="3" id="KW-0472">Membrane</keyword>
<dbReference type="GO" id="GO:0003677">
    <property type="term" value="F:DNA binding"/>
    <property type="evidence" value="ECO:0007669"/>
    <property type="project" value="InterPro"/>
</dbReference>
<evidence type="ECO:0000256" key="3">
    <source>
        <dbReference type="SAM" id="Phobius"/>
    </source>
</evidence>
<dbReference type="InterPro" id="IPR035451">
    <property type="entry name" value="Ada-like_dom_sf"/>
</dbReference>
<gene>
    <name evidence="5" type="ORF">Pan216_00690</name>
</gene>
<dbReference type="Gene3D" id="1.10.10.10">
    <property type="entry name" value="Winged helix-like DNA-binding domain superfamily/Winged helix DNA-binding domain"/>
    <property type="match status" value="1"/>
</dbReference>
<feature type="transmembrane region" description="Helical" evidence="3">
    <location>
        <begin position="110"/>
        <end position="133"/>
    </location>
</feature>
<organism evidence="5 6">
    <name type="scientific">Kolteria novifilia</name>
    <dbReference type="NCBI Taxonomy" id="2527975"/>
    <lineage>
        <taxon>Bacteria</taxon>
        <taxon>Pseudomonadati</taxon>
        <taxon>Planctomycetota</taxon>
        <taxon>Planctomycetia</taxon>
        <taxon>Kolteriales</taxon>
        <taxon>Kolteriaceae</taxon>
        <taxon>Kolteria</taxon>
    </lineage>
</organism>
<dbReference type="EMBL" id="CP036279">
    <property type="protein sequence ID" value="QDU59242.1"/>
    <property type="molecule type" value="Genomic_DNA"/>
</dbReference>
<keyword evidence="1" id="KW-0175">Coiled coil</keyword>
<evidence type="ECO:0000313" key="6">
    <source>
        <dbReference type="Proteomes" id="UP000317093"/>
    </source>
</evidence>
<feature type="compositionally biased region" description="Polar residues" evidence="2">
    <location>
        <begin position="1"/>
        <end position="14"/>
    </location>
</feature>
<feature type="coiled-coil region" evidence="1">
    <location>
        <begin position="67"/>
        <end position="105"/>
    </location>
</feature>
<feature type="compositionally biased region" description="Basic and acidic residues" evidence="2">
    <location>
        <begin position="15"/>
        <end position="28"/>
    </location>
</feature>
<dbReference type="InterPro" id="IPR036388">
    <property type="entry name" value="WH-like_DNA-bd_sf"/>
</dbReference>
<keyword evidence="3" id="KW-1133">Transmembrane helix</keyword>
<dbReference type="Gene3D" id="3.40.10.10">
    <property type="entry name" value="DNA Methylphosphotriester Repair Domain"/>
    <property type="match status" value="1"/>
</dbReference>
<keyword evidence="3" id="KW-0812">Transmembrane</keyword>
<evidence type="ECO:0000256" key="1">
    <source>
        <dbReference type="SAM" id="Coils"/>
    </source>
</evidence>
<dbReference type="CDD" id="cd06170">
    <property type="entry name" value="LuxR_C_like"/>
    <property type="match status" value="1"/>
</dbReference>
<reference evidence="5 6" key="1">
    <citation type="submission" date="2019-02" db="EMBL/GenBank/DDBJ databases">
        <title>Deep-cultivation of Planctomycetes and their phenomic and genomic characterization uncovers novel biology.</title>
        <authorList>
            <person name="Wiegand S."/>
            <person name="Jogler M."/>
            <person name="Boedeker C."/>
            <person name="Pinto D."/>
            <person name="Vollmers J."/>
            <person name="Rivas-Marin E."/>
            <person name="Kohn T."/>
            <person name="Peeters S.H."/>
            <person name="Heuer A."/>
            <person name="Rast P."/>
            <person name="Oberbeckmann S."/>
            <person name="Bunk B."/>
            <person name="Jeske O."/>
            <person name="Meyerdierks A."/>
            <person name="Storesund J.E."/>
            <person name="Kallscheuer N."/>
            <person name="Luecker S."/>
            <person name="Lage O.M."/>
            <person name="Pohl T."/>
            <person name="Merkel B.J."/>
            <person name="Hornburger P."/>
            <person name="Mueller R.-W."/>
            <person name="Bruemmer F."/>
            <person name="Labrenz M."/>
            <person name="Spormann A.M."/>
            <person name="Op den Camp H."/>
            <person name="Overmann J."/>
            <person name="Amann R."/>
            <person name="Jetten M.S.M."/>
            <person name="Mascher T."/>
            <person name="Medema M.H."/>
            <person name="Devos D.P."/>
            <person name="Kaster A.-K."/>
            <person name="Ovreas L."/>
            <person name="Rohde M."/>
            <person name="Galperin M.Y."/>
            <person name="Jogler C."/>
        </authorList>
    </citation>
    <scope>NUCLEOTIDE SEQUENCE [LARGE SCALE GENOMIC DNA]</scope>
    <source>
        <strain evidence="5 6">Pan216</strain>
    </source>
</reference>